<reference evidence="1" key="2">
    <citation type="submission" date="2025-09" db="UniProtKB">
        <authorList>
            <consortium name="Ensembl"/>
        </authorList>
    </citation>
    <scope>IDENTIFICATION</scope>
</reference>
<accession>A0A3B3BDK3</accession>
<protein>
    <submittedName>
        <fullName evidence="1">Uncharacterized protein</fullName>
    </submittedName>
</protein>
<organism evidence="1 2">
    <name type="scientific">Oryzias melastigma</name>
    <name type="common">Marine medaka</name>
    <dbReference type="NCBI Taxonomy" id="30732"/>
    <lineage>
        <taxon>Eukaryota</taxon>
        <taxon>Metazoa</taxon>
        <taxon>Chordata</taxon>
        <taxon>Craniata</taxon>
        <taxon>Vertebrata</taxon>
        <taxon>Euteleostomi</taxon>
        <taxon>Actinopterygii</taxon>
        <taxon>Neopterygii</taxon>
        <taxon>Teleostei</taxon>
        <taxon>Neoteleostei</taxon>
        <taxon>Acanthomorphata</taxon>
        <taxon>Ovalentaria</taxon>
        <taxon>Atherinomorphae</taxon>
        <taxon>Beloniformes</taxon>
        <taxon>Adrianichthyidae</taxon>
        <taxon>Oryziinae</taxon>
        <taxon>Oryzias</taxon>
    </lineage>
</organism>
<dbReference type="PaxDb" id="30732-ENSOMEP00000003249"/>
<dbReference type="Ensembl" id="ENSOMET00000011140.1">
    <property type="protein sequence ID" value="ENSOMEP00000003249.1"/>
    <property type="gene ID" value="ENSOMEG00000004170.1"/>
</dbReference>
<name>A0A3B3BDK3_ORYME</name>
<dbReference type="AlphaFoldDB" id="A0A3B3BDK3"/>
<dbReference type="Proteomes" id="UP000261560">
    <property type="component" value="Unplaced"/>
</dbReference>
<dbReference type="STRING" id="30732.ENSOMEP00000003249"/>
<reference evidence="1" key="1">
    <citation type="submission" date="2025-08" db="UniProtKB">
        <authorList>
            <consortium name="Ensembl"/>
        </authorList>
    </citation>
    <scope>IDENTIFICATION</scope>
</reference>
<evidence type="ECO:0000313" key="2">
    <source>
        <dbReference type="Proteomes" id="UP000261560"/>
    </source>
</evidence>
<evidence type="ECO:0000313" key="1">
    <source>
        <dbReference type="Ensembl" id="ENSOMEP00000003249.1"/>
    </source>
</evidence>
<sequence>ILTFITKFMFAKLFFTFFLKVACRTQLLIWNIFNPPWFCAVSQEIAEELLSDSSGEEVLTTRVVRRRIIIKGDHLPDIPPQTVTEEKYTDEHGNMVVKKVRFTIDMRMTPSLFPLMMTKMERRRGDPLLSADLPSAREDFEKVSGISLCWSTNRRLCCLNVIIRLS</sequence>
<keyword evidence="2" id="KW-1185">Reference proteome</keyword>
<dbReference type="GeneTree" id="ENSGT00940000168975"/>
<proteinExistence type="predicted"/>